<proteinExistence type="predicted"/>
<evidence type="ECO:0000313" key="1">
    <source>
        <dbReference type="EMBL" id="DAE25164.1"/>
    </source>
</evidence>
<sequence>MLLTLLLGLGSFENGRKRKLAKFIYSSSVI</sequence>
<dbReference type="EMBL" id="BK015794">
    <property type="protein sequence ID" value="DAE25164.1"/>
    <property type="molecule type" value="Genomic_DNA"/>
</dbReference>
<name>A0A8S5R2L2_9CAUD</name>
<organism evidence="1">
    <name type="scientific">Siphoviridae sp. ctXX925</name>
    <dbReference type="NCBI Taxonomy" id="2826370"/>
    <lineage>
        <taxon>Viruses</taxon>
        <taxon>Duplodnaviria</taxon>
        <taxon>Heunggongvirae</taxon>
        <taxon>Uroviricota</taxon>
        <taxon>Caudoviricetes</taxon>
    </lineage>
</organism>
<protein>
    <submittedName>
        <fullName evidence="1">Uncharacterized protein</fullName>
    </submittedName>
</protein>
<accession>A0A8S5R2L2</accession>
<reference evidence="1" key="1">
    <citation type="journal article" date="2021" name="Proc. Natl. Acad. Sci. U.S.A.">
        <title>A Catalog of Tens of Thousands of Viruses from Human Metagenomes Reveals Hidden Associations with Chronic Diseases.</title>
        <authorList>
            <person name="Tisza M.J."/>
            <person name="Buck C.B."/>
        </authorList>
    </citation>
    <scope>NUCLEOTIDE SEQUENCE</scope>
    <source>
        <strain evidence="1">CtXX925</strain>
    </source>
</reference>